<feature type="domain" description="NAD-dependent epimerase/dehydratase" evidence="6">
    <location>
        <begin position="86"/>
        <end position="204"/>
    </location>
</feature>
<dbReference type="InterPro" id="IPR036291">
    <property type="entry name" value="NAD(P)-bd_dom_sf"/>
</dbReference>
<sequence>MTIAVVGGAGYIGAHVVRLLAARGEQVVVVDDLSTGRADRVAGVPLTVVDVAGRGAEDALTDLFIDARVRAVVHLAGAPDVPLVTEDVAPAPVNPYGETKLVGEWLGRAAARAWRLRFLALRYFNVAGTGWPELADTHALNLVPMVLERLDRGLPPQVFGADYATPDGTCVRDFVHVLDLADAHLAALDHLDRDERTDDVLNVGTGVGASVRQVLAEVARTTGCDQPAEVLPRRPGDPPALVASTERFTAATGWRAQRGLREIVESAARARA</sequence>
<dbReference type="EMBL" id="JABCJJ010000017">
    <property type="protein sequence ID" value="NMR20780.1"/>
    <property type="molecule type" value="Genomic_DNA"/>
</dbReference>
<dbReference type="Proteomes" id="UP000562124">
    <property type="component" value="Unassembled WGS sequence"/>
</dbReference>
<dbReference type="AlphaFoldDB" id="A0A7Y0LZI8"/>
<accession>A0A7Y0LZI8</accession>
<dbReference type="InterPro" id="IPR001509">
    <property type="entry name" value="Epimerase_deHydtase"/>
</dbReference>
<evidence type="ECO:0000256" key="1">
    <source>
        <dbReference type="ARBA" id="ARBA00004947"/>
    </source>
</evidence>
<dbReference type="PANTHER" id="PTHR43725">
    <property type="entry name" value="UDP-GLUCOSE 4-EPIMERASE"/>
    <property type="match status" value="1"/>
</dbReference>
<gene>
    <name evidence="7" type="ORF">HIR71_11215</name>
</gene>
<reference evidence="7 8" key="1">
    <citation type="submission" date="2020-04" db="EMBL/GenBank/DDBJ databases">
        <title>Sequencing and Assembly of C. fimi.</title>
        <authorList>
            <person name="Ramsey A.R."/>
        </authorList>
    </citation>
    <scope>NUCLEOTIDE SEQUENCE [LARGE SCALE GENOMIC DNA]</scope>
    <source>
        <strain evidence="7 8">SB</strain>
    </source>
</reference>
<keyword evidence="8" id="KW-1185">Reference proteome</keyword>
<protein>
    <recommendedName>
        <fullName evidence="3">UDP-glucose 4-epimerase</fullName>
    </recommendedName>
    <alternativeName>
        <fullName evidence="5">Galactowaldenase</fullName>
    </alternativeName>
    <alternativeName>
        <fullName evidence="4">UDP-galactose 4-epimerase</fullName>
    </alternativeName>
</protein>
<evidence type="ECO:0000313" key="7">
    <source>
        <dbReference type="EMBL" id="NMR20780.1"/>
    </source>
</evidence>
<dbReference type="PANTHER" id="PTHR43725:SF53">
    <property type="entry name" value="UDP-ARABINOSE 4-EPIMERASE 1"/>
    <property type="match status" value="1"/>
</dbReference>
<comment type="caution">
    <text evidence="7">The sequence shown here is derived from an EMBL/GenBank/DDBJ whole genome shotgun (WGS) entry which is preliminary data.</text>
</comment>
<evidence type="ECO:0000313" key="8">
    <source>
        <dbReference type="Proteomes" id="UP000562124"/>
    </source>
</evidence>
<dbReference type="GO" id="GO:0033499">
    <property type="term" value="P:galactose catabolic process via UDP-galactose, Leloir pathway"/>
    <property type="evidence" value="ECO:0007669"/>
    <property type="project" value="TreeGrafter"/>
</dbReference>
<dbReference type="Gene3D" id="3.40.50.720">
    <property type="entry name" value="NAD(P)-binding Rossmann-like Domain"/>
    <property type="match status" value="2"/>
</dbReference>
<dbReference type="RefSeq" id="WP_169325159.1">
    <property type="nucleotide sequence ID" value="NZ_JABCJJ010000017.1"/>
</dbReference>
<evidence type="ECO:0000256" key="5">
    <source>
        <dbReference type="ARBA" id="ARBA00033067"/>
    </source>
</evidence>
<comment type="similarity">
    <text evidence="2">Belongs to the NAD(P)-dependent epimerase/dehydratase family.</text>
</comment>
<proteinExistence type="inferred from homology"/>
<evidence type="ECO:0000256" key="4">
    <source>
        <dbReference type="ARBA" id="ARBA00031367"/>
    </source>
</evidence>
<evidence type="ECO:0000256" key="3">
    <source>
        <dbReference type="ARBA" id="ARBA00018569"/>
    </source>
</evidence>
<evidence type="ECO:0000259" key="6">
    <source>
        <dbReference type="Pfam" id="PF01370"/>
    </source>
</evidence>
<name>A0A7Y0LZI8_CELFI</name>
<dbReference type="Gene3D" id="3.90.25.10">
    <property type="entry name" value="UDP-galactose 4-epimerase, domain 1"/>
    <property type="match status" value="1"/>
</dbReference>
<dbReference type="Pfam" id="PF01370">
    <property type="entry name" value="Epimerase"/>
    <property type="match status" value="2"/>
</dbReference>
<organism evidence="7 8">
    <name type="scientific">Cellulomonas fimi</name>
    <dbReference type="NCBI Taxonomy" id="1708"/>
    <lineage>
        <taxon>Bacteria</taxon>
        <taxon>Bacillati</taxon>
        <taxon>Actinomycetota</taxon>
        <taxon>Actinomycetes</taxon>
        <taxon>Micrococcales</taxon>
        <taxon>Cellulomonadaceae</taxon>
        <taxon>Cellulomonas</taxon>
    </lineage>
</organism>
<feature type="domain" description="NAD-dependent epimerase/dehydratase" evidence="6">
    <location>
        <begin position="3"/>
        <end position="82"/>
    </location>
</feature>
<evidence type="ECO:0000256" key="2">
    <source>
        <dbReference type="ARBA" id="ARBA00007637"/>
    </source>
</evidence>
<dbReference type="SUPFAM" id="SSF51735">
    <property type="entry name" value="NAD(P)-binding Rossmann-fold domains"/>
    <property type="match status" value="1"/>
</dbReference>
<comment type="pathway">
    <text evidence="1">Carbohydrate metabolism; galactose metabolism.</text>
</comment>